<organism evidence="5 6">
    <name type="scientific">Enterovirga rhinocerotis</name>
    <dbReference type="NCBI Taxonomy" id="1339210"/>
    <lineage>
        <taxon>Bacteria</taxon>
        <taxon>Pseudomonadati</taxon>
        <taxon>Pseudomonadota</taxon>
        <taxon>Alphaproteobacteria</taxon>
        <taxon>Hyphomicrobiales</taxon>
        <taxon>Methylobacteriaceae</taxon>
        <taxon>Enterovirga</taxon>
    </lineage>
</organism>
<evidence type="ECO:0000256" key="3">
    <source>
        <dbReference type="HAMAP-Rule" id="MF_00023"/>
    </source>
</evidence>
<dbReference type="GO" id="GO:0003723">
    <property type="term" value="F:RNA binding"/>
    <property type="evidence" value="ECO:0007669"/>
    <property type="project" value="UniProtKB-UniRule"/>
</dbReference>
<dbReference type="PROSITE" id="PS01317">
    <property type="entry name" value="SSRP"/>
    <property type="match status" value="1"/>
</dbReference>
<evidence type="ECO:0000313" key="5">
    <source>
        <dbReference type="EMBL" id="TDR89219.1"/>
    </source>
</evidence>
<evidence type="ECO:0000256" key="2">
    <source>
        <dbReference type="ARBA" id="ARBA00022884"/>
    </source>
</evidence>
<evidence type="ECO:0000313" key="6">
    <source>
        <dbReference type="Proteomes" id="UP000295122"/>
    </source>
</evidence>
<dbReference type="NCBIfam" id="TIGR00086">
    <property type="entry name" value="smpB"/>
    <property type="match status" value="1"/>
</dbReference>
<keyword evidence="6" id="KW-1185">Reference proteome</keyword>
<protein>
    <recommendedName>
        <fullName evidence="3">SsrA-binding protein</fullName>
    </recommendedName>
    <alternativeName>
        <fullName evidence="3">Small protein B</fullName>
    </alternativeName>
</protein>
<dbReference type="OrthoDB" id="9805462at2"/>
<reference evidence="5 6" key="1">
    <citation type="submission" date="2019-03" db="EMBL/GenBank/DDBJ databases">
        <title>Genomic Encyclopedia of Type Strains, Phase IV (KMG-IV): sequencing the most valuable type-strain genomes for metagenomic binning, comparative biology and taxonomic classification.</title>
        <authorList>
            <person name="Goeker M."/>
        </authorList>
    </citation>
    <scope>NUCLEOTIDE SEQUENCE [LARGE SCALE GENOMIC DNA]</scope>
    <source>
        <strain evidence="5 6">DSM 25903</strain>
    </source>
</reference>
<dbReference type="PANTHER" id="PTHR30308">
    <property type="entry name" value="TMRNA-BINDING COMPONENT OF TRANS-TRANSLATION TAGGING COMPLEX"/>
    <property type="match status" value="1"/>
</dbReference>
<dbReference type="Pfam" id="PF01668">
    <property type="entry name" value="SmpB"/>
    <property type="match status" value="1"/>
</dbReference>
<dbReference type="PANTHER" id="PTHR30308:SF2">
    <property type="entry name" value="SSRA-BINDING PROTEIN"/>
    <property type="match status" value="1"/>
</dbReference>
<evidence type="ECO:0000256" key="4">
    <source>
        <dbReference type="SAM" id="MobiDB-lite"/>
    </source>
</evidence>
<gene>
    <name evidence="3" type="primary">smpB</name>
    <name evidence="5" type="ORF">EV668_3708</name>
</gene>
<accession>A0A4V3DXN9</accession>
<dbReference type="NCBIfam" id="NF003843">
    <property type="entry name" value="PRK05422.1"/>
    <property type="match status" value="1"/>
</dbReference>
<dbReference type="InterPro" id="IPR000037">
    <property type="entry name" value="SsrA-bd_prot"/>
</dbReference>
<comment type="subcellular location">
    <subcellularLocation>
        <location evidence="3">Cytoplasm</location>
    </subcellularLocation>
    <text evidence="3">The tmRNA-SmpB complex associates with stalled 70S ribosomes.</text>
</comment>
<sequence length="158" mass="17949">MAKDKNAGGLKVVADNRKARHNYEIVDTVEAGIALTGTEVKSLRANKATIGEAYAGPSGNELFLFNANIPEYLQANRFNHEPRRPRRLLLHKRQIAKFIGSTQRDGFTLVPLKLYFNERGRAKIELGLGRGKQLHDKRQSEKKKDWDREKARLLRAKG</sequence>
<comment type="function">
    <text evidence="3">Required for rescue of stalled ribosomes mediated by trans-translation. Binds to transfer-messenger RNA (tmRNA), required for stable association of tmRNA with ribosomes. tmRNA and SmpB together mimic tRNA shape, replacing the anticodon stem-loop with SmpB. tmRNA is encoded by the ssrA gene; the 2 termini fold to resemble tRNA(Ala) and it encodes a 'tag peptide', a short internal open reading frame. During trans-translation Ala-aminoacylated tmRNA acts like a tRNA, entering the A-site of stalled ribosomes, displacing the stalled mRNA. The ribosome then switches to translate the ORF on the tmRNA; the nascent peptide is terminated with the 'tag peptide' encoded by the tmRNA and targeted for degradation. The ribosome is freed to recommence translation, which seems to be the essential function of trans-translation.</text>
</comment>
<comment type="caution">
    <text evidence="5">The sequence shown here is derived from an EMBL/GenBank/DDBJ whole genome shotgun (WGS) entry which is preliminary data.</text>
</comment>
<dbReference type="GO" id="GO:0005829">
    <property type="term" value="C:cytosol"/>
    <property type="evidence" value="ECO:0007669"/>
    <property type="project" value="TreeGrafter"/>
</dbReference>
<feature type="region of interest" description="Disordered" evidence="4">
    <location>
        <begin position="130"/>
        <end position="158"/>
    </location>
</feature>
<keyword evidence="2 3" id="KW-0694">RNA-binding</keyword>
<dbReference type="EMBL" id="SNZR01000014">
    <property type="protein sequence ID" value="TDR89219.1"/>
    <property type="molecule type" value="Genomic_DNA"/>
</dbReference>
<dbReference type="InterPro" id="IPR023620">
    <property type="entry name" value="SmpB"/>
</dbReference>
<dbReference type="InterPro" id="IPR020081">
    <property type="entry name" value="SsrA-bd_prot_CS"/>
</dbReference>
<feature type="compositionally biased region" description="Basic and acidic residues" evidence="4">
    <location>
        <begin position="133"/>
        <end position="152"/>
    </location>
</feature>
<dbReference type="AlphaFoldDB" id="A0A4V3DXN9"/>
<dbReference type="Proteomes" id="UP000295122">
    <property type="component" value="Unassembled WGS sequence"/>
</dbReference>
<evidence type="ECO:0000256" key="1">
    <source>
        <dbReference type="ARBA" id="ARBA00022490"/>
    </source>
</evidence>
<dbReference type="HAMAP" id="MF_00023">
    <property type="entry name" value="SmpB"/>
    <property type="match status" value="1"/>
</dbReference>
<dbReference type="CDD" id="cd09294">
    <property type="entry name" value="SmpB"/>
    <property type="match status" value="1"/>
</dbReference>
<dbReference type="Gene3D" id="2.40.280.10">
    <property type="match status" value="1"/>
</dbReference>
<dbReference type="GO" id="GO:0070929">
    <property type="term" value="P:trans-translation"/>
    <property type="evidence" value="ECO:0007669"/>
    <property type="project" value="UniProtKB-UniRule"/>
</dbReference>
<keyword evidence="1 3" id="KW-0963">Cytoplasm</keyword>
<dbReference type="RefSeq" id="WP_133772765.1">
    <property type="nucleotide sequence ID" value="NZ_SNZR01000014.1"/>
</dbReference>
<dbReference type="GO" id="GO:0070930">
    <property type="term" value="P:trans-translation-dependent protein tagging"/>
    <property type="evidence" value="ECO:0007669"/>
    <property type="project" value="TreeGrafter"/>
</dbReference>
<dbReference type="SUPFAM" id="SSF74982">
    <property type="entry name" value="Small protein B (SmpB)"/>
    <property type="match status" value="1"/>
</dbReference>
<name>A0A4V3DXN9_9HYPH</name>
<proteinExistence type="inferred from homology"/>
<comment type="similarity">
    <text evidence="3">Belongs to the SmpB family.</text>
</comment>